<dbReference type="InterPro" id="IPR001907">
    <property type="entry name" value="ClpP"/>
</dbReference>
<feature type="active site" evidence="5">
    <location>
        <position position="199"/>
    </location>
</feature>
<dbReference type="GO" id="GO:0009368">
    <property type="term" value="C:endopeptidase Clp complex"/>
    <property type="evidence" value="ECO:0007669"/>
    <property type="project" value="TreeGrafter"/>
</dbReference>
<gene>
    <name evidence="9" type="ORF">PACLA_8A003369</name>
</gene>
<dbReference type="EC" id="3.4.21.92" evidence="7"/>
<dbReference type="HAMAP" id="MF_00444">
    <property type="entry name" value="ClpP"/>
    <property type="match status" value="1"/>
</dbReference>
<evidence type="ECO:0000313" key="10">
    <source>
        <dbReference type="Proteomes" id="UP001152795"/>
    </source>
</evidence>
<evidence type="ECO:0000256" key="8">
    <source>
        <dbReference type="RuleBase" id="RU003567"/>
    </source>
</evidence>
<dbReference type="Pfam" id="PF00574">
    <property type="entry name" value="CLP_protease"/>
    <property type="match status" value="1"/>
</dbReference>
<evidence type="ECO:0000256" key="6">
    <source>
        <dbReference type="PROSITE-ProRule" id="PRU10086"/>
    </source>
</evidence>
<dbReference type="FunFam" id="3.90.226.10:FF:000001">
    <property type="entry name" value="ATP-dependent Clp protease proteolytic subunit"/>
    <property type="match status" value="1"/>
</dbReference>
<dbReference type="NCBIfam" id="NF001368">
    <property type="entry name" value="PRK00277.1"/>
    <property type="match status" value="1"/>
</dbReference>
<dbReference type="PROSITE" id="PS00381">
    <property type="entry name" value="CLP_PROTEASE_SER"/>
    <property type="match status" value="1"/>
</dbReference>
<evidence type="ECO:0000256" key="1">
    <source>
        <dbReference type="ARBA" id="ARBA00007039"/>
    </source>
</evidence>
<comment type="caution">
    <text evidence="9">The sequence shown here is derived from an EMBL/GenBank/DDBJ whole genome shotgun (WGS) entry which is preliminary data.</text>
</comment>
<evidence type="ECO:0000313" key="9">
    <source>
        <dbReference type="EMBL" id="CAB3991068.1"/>
    </source>
</evidence>
<dbReference type="InterPro" id="IPR029045">
    <property type="entry name" value="ClpP/crotonase-like_dom_sf"/>
</dbReference>
<dbReference type="Proteomes" id="UP001152795">
    <property type="component" value="Unassembled WGS sequence"/>
</dbReference>
<dbReference type="GO" id="GO:0051117">
    <property type="term" value="F:ATPase binding"/>
    <property type="evidence" value="ECO:0007669"/>
    <property type="project" value="TreeGrafter"/>
</dbReference>
<dbReference type="OrthoDB" id="2017408at2759"/>
<keyword evidence="2 7" id="KW-0645">Protease</keyword>
<dbReference type="PANTHER" id="PTHR10381:SF11">
    <property type="entry name" value="ATP-DEPENDENT CLP PROTEASE PROTEOLYTIC SUBUNIT, MITOCHONDRIAL"/>
    <property type="match status" value="1"/>
</dbReference>
<sequence>MDECECLAEFRFEEQHIPLLAEALRISAYFITEERSRIRGIEGLTCMFLKRVDYSCRCSDMIPRFARPVPVLSMHGHKQGHKSPLPNSWPSINTMESYTILHPQAHEQYAEAGRGERAYDIYSRLLKDRIITVMGPITDDLANIVVAQLLFLQTESAVKPIHMYINSPGGAVTAGLAIYDTMQYIRPPISTWCVGQACSMASLLLASGAKELRHALPHSRIMVHQPHGGASGQATDIAIQAQEILKLKRIINEIYSEHTGQPTKKIEEALERDNFLSPEEAKEFGLIDRVLSHPPGNNDSNLEEKPS</sequence>
<dbReference type="NCBIfam" id="NF009205">
    <property type="entry name" value="PRK12553.1"/>
    <property type="match status" value="1"/>
</dbReference>
<accession>A0A6S7GGH7</accession>
<feature type="active site" evidence="6">
    <location>
        <position position="224"/>
    </location>
</feature>
<keyword evidence="3 7" id="KW-0378">Hydrolase</keyword>
<keyword evidence="4 7" id="KW-0720">Serine protease</keyword>
<dbReference type="Gene3D" id="3.90.226.10">
    <property type="entry name" value="2-enoyl-CoA Hydratase, Chain A, domain 1"/>
    <property type="match status" value="1"/>
</dbReference>
<protein>
    <recommendedName>
        <fullName evidence="8">ATP-dependent Clp protease proteolytic subunit</fullName>
        <ecNumber evidence="7">3.4.21.92</ecNumber>
    </recommendedName>
</protein>
<organism evidence="9 10">
    <name type="scientific">Paramuricea clavata</name>
    <name type="common">Red gorgonian</name>
    <name type="synonym">Violescent sea-whip</name>
    <dbReference type="NCBI Taxonomy" id="317549"/>
    <lineage>
        <taxon>Eukaryota</taxon>
        <taxon>Metazoa</taxon>
        <taxon>Cnidaria</taxon>
        <taxon>Anthozoa</taxon>
        <taxon>Octocorallia</taxon>
        <taxon>Malacalcyonacea</taxon>
        <taxon>Plexauridae</taxon>
        <taxon>Paramuricea</taxon>
    </lineage>
</organism>
<dbReference type="PROSITE" id="PS00382">
    <property type="entry name" value="CLP_PROTEASE_HIS"/>
    <property type="match status" value="1"/>
</dbReference>
<dbReference type="AlphaFoldDB" id="A0A6S7GGH7"/>
<dbReference type="GO" id="GO:0006515">
    <property type="term" value="P:protein quality control for misfolded or incompletely synthesized proteins"/>
    <property type="evidence" value="ECO:0007669"/>
    <property type="project" value="TreeGrafter"/>
</dbReference>
<dbReference type="PRINTS" id="PR00127">
    <property type="entry name" value="CLPPROTEASEP"/>
</dbReference>
<evidence type="ECO:0000256" key="5">
    <source>
        <dbReference type="PROSITE-ProRule" id="PRU10085"/>
    </source>
</evidence>
<dbReference type="GO" id="GO:0004176">
    <property type="term" value="F:ATP-dependent peptidase activity"/>
    <property type="evidence" value="ECO:0007669"/>
    <property type="project" value="InterPro"/>
</dbReference>
<dbReference type="EMBL" id="CACRXK020001784">
    <property type="protein sequence ID" value="CAB3991068.1"/>
    <property type="molecule type" value="Genomic_DNA"/>
</dbReference>
<evidence type="ECO:0000256" key="7">
    <source>
        <dbReference type="RuleBase" id="RU000549"/>
    </source>
</evidence>
<keyword evidence="10" id="KW-1185">Reference proteome</keyword>
<dbReference type="InterPro" id="IPR033135">
    <property type="entry name" value="ClpP_His_AS"/>
</dbReference>
<name>A0A6S7GGH7_PARCT</name>
<evidence type="ECO:0000256" key="3">
    <source>
        <dbReference type="ARBA" id="ARBA00022801"/>
    </source>
</evidence>
<dbReference type="SUPFAM" id="SSF52096">
    <property type="entry name" value="ClpP/crotonase"/>
    <property type="match status" value="1"/>
</dbReference>
<evidence type="ECO:0000256" key="2">
    <source>
        <dbReference type="ARBA" id="ARBA00022670"/>
    </source>
</evidence>
<reference evidence="9" key="1">
    <citation type="submission" date="2020-04" db="EMBL/GenBank/DDBJ databases">
        <authorList>
            <person name="Alioto T."/>
            <person name="Alioto T."/>
            <person name="Gomez Garrido J."/>
        </authorList>
    </citation>
    <scope>NUCLEOTIDE SEQUENCE</scope>
    <source>
        <strain evidence="9">A484AB</strain>
    </source>
</reference>
<evidence type="ECO:0000256" key="4">
    <source>
        <dbReference type="ARBA" id="ARBA00022825"/>
    </source>
</evidence>
<dbReference type="InterPro" id="IPR023562">
    <property type="entry name" value="ClpP/TepA"/>
</dbReference>
<dbReference type="PANTHER" id="PTHR10381">
    <property type="entry name" value="ATP-DEPENDENT CLP PROTEASE PROTEOLYTIC SUBUNIT"/>
    <property type="match status" value="1"/>
</dbReference>
<proteinExistence type="inferred from homology"/>
<dbReference type="CDD" id="cd07017">
    <property type="entry name" value="S14_ClpP_2"/>
    <property type="match status" value="1"/>
</dbReference>
<dbReference type="GO" id="GO:0004252">
    <property type="term" value="F:serine-type endopeptidase activity"/>
    <property type="evidence" value="ECO:0007669"/>
    <property type="project" value="UniProtKB-EC"/>
</dbReference>
<dbReference type="InterPro" id="IPR018215">
    <property type="entry name" value="ClpP_Ser_AS"/>
</dbReference>
<comment type="similarity">
    <text evidence="1 8">Belongs to the peptidase S14 family.</text>
</comment>